<sequence>MPQVQLKLDEKQHGGFQLIEKDKKIGEMVLSISGTILTVYHTEVDEEFNGKGYAKVLLDEMVAYVRKHKYTVKALCPYVFAQFTRHPDEYADIWEK</sequence>
<evidence type="ECO:0000313" key="2">
    <source>
        <dbReference type="EMBL" id="MBS7229602.1"/>
    </source>
</evidence>
<dbReference type="PROSITE" id="PS51729">
    <property type="entry name" value="GNAT_YJDJ"/>
    <property type="match status" value="1"/>
</dbReference>
<reference evidence="2 3" key="1">
    <citation type="journal article" date="2018" name="Int. J. Syst. Evol. Microbiol.">
        <title>Flavobacterium chryseum sp. nov. and Flavobacterium psychroterrae sp. nov., novel environmental bacteria isolated from Antarctica.</title>
        <authorList>
            <person name="Kralova S."/>
            <person name="Svec P."/>
            <person name="Busse H.J."/>
            <person name="Stankova E."/>
            <person name="Vaczi P."/>
            <person name="Sedlacek I."/>
        </authorList>
    </citation>
    <scope>NUCLEOTIDE SEQUENCE [LARGE SCALE GENOMIC DNA]</scope>
    <source>
        <strain evidence="2 3">CCM 8827</strain>
    </source>
</reference>
<accession>A0ABS5P5S7</accession>
<protein>
    <submittedName>
        <fullName evidence="2">N-acetyltransferase</fullName>
    </submittedName>
</protein>
<name>A0ABS5P5S7_9FLAO</name>
<dbReference type="CDD" id="cd04301">
    <property type="entry name" value="NAT_SF"/>
    <property type="match status" value="1"/>
</dbReference>
<organism evidence="2 3">
    <name type="scientific">Flavobacterium psychroterrae</name>
    <dbReference type="NCBI Taxonomy" id="2133767"/>
    <lineage>
        <taxon>Bacteria</taxon>
        <taxon>Pseudomonadati</taxon>
        <taxon>Bacteroidota</taxon>
        <taxon>Flavobacteriia</taxon>
        <taxon>Flavobacteriales</taxon>
        <taxon>Flavobacteriaceae</taxon>
        <taxon>Flavobacterium</taxon>
    </lineage>
</organism>
<keyword evidence="3" id="KW-1185">Reference proteome</keyword>
<dbReference type="Pfam" id="PF14542">
    <property type="entry name" value="Acetyltransf_CG"/>
    <property type="match status" value="1"/>
</dbReference>
<evidence type="ECO:0000313" key="3">
    <source>
        <dbReference type="Proteomes" id="UP000722625"/>
    </source>
</evidence>
<dbReference type="SUPFAM" id="SSF55729">
    <property type="entry name" value="Acyl-CoA N-acyltransferases (Nat)"/>
    <property type="match status" value="1"/>
</dbReference>
<proteinExistence type="predicted"/>
<dbReference type="InterPro" id="IPR016181">
    <property type="entry name" value="Acyl_CoA_acyltransferase"/>
</dbReference>
<dbReference type="EMBL" id="JAGYVZ010000001">
    <property type="protein sequence ID" value="MBS7229602.1"/>
    <property type="molecule type" value="Genomic_DNA"/>
</dbReference>
<dbReference type="Proteomes" id="UP000722625">
    <property type="component" value="Unassembled WGS sequence"/>
</dbReference>
<evidence type="ECO:0000259" key="1">
    <source>
        <dbReference type="PROSITE" id="PS51729"/>
    </source>
</evidence>
<feature type="domain" description="N-acetyltransferase" evidence="1">
    <location>
        <begin position="8"/>
        <end position="95"/>
    </location>
</feature>
<gene>
    <name evidence="2" type="ORF">KHA90_01075</name>
</gene>
<dbReference type="InterPro" id="IPR031165">
    <property type="entry name" value="GNAT_YJDJ"/>
</dbReference>
<dbReference type="RefSeq" id="WP_213293945.1">
    <property type="nucleotide sequence ID" value="NZ_JAGYVZ010000001.1"/>
</dbReference>
<dbReference type="Gene3D" id="3.40.630.30">
    <property type="match status" value="1"/>
</dbReference>
<comment type="caution">
    <text evidence="2">The sequence shown here is derived from an EMBL/GenBank/DDBJ whole genome shotgun (WGS) entry which is preliminary data.</text>
</comment>